<dbReference type="SUPFAM" id="SSF48264">
    <property type="entry name" value="Cytochrome P450"/>
    <property type="match status" value="1"/>
</dbReference>
<comment type="similarity">
    <text evidence="2">Belongs to the cytochrome P450 family.</text>
</comment>
<evidence type="ECO:0000313" key="9">
    <source>
        <dbReference type="Proteomes" id="UP000054270"/>
    </source>
</evidence>
<reference evidence="9" key="1">
    <citation type="submission" date="2014-04" db="EMBL/GenBank/DDBJ databases">
        <title>Evolutionary Origins and Diversification of the Mycorrhizal Mutualists.</title>
        <authorList>
            <consortium name="DOE Joint Genome Institute"/>
            <consortium name="Mycorrhizal Genomics Consortium"/>
            <person name="Kohler A."/>
            <person name="Kuo A."/>
            <person name="Nagy L.G."/>
            <person name="Floudas D."/>
            <person name="Copeland A."/>
            <person name="Barry K.W."/>
            <person name="Cichocki N."/>
            <person name="Veneault-Fourrey C."/>
            <person name="LaButti K."/>
            <person name="Lindquist E.A."/>
            <person name="Lipzen A."/>
            <person name="Lundell T."/>
            <person name="Morin E."/>
            <person name="Murat C."/>
            <person name="Riley R."/>
            <person name="Ohm R."/>
            <person name="Sun H."/>
            <person name="Tunlid A."/>
            <person name="Henrissat B."/>
            <person name="Grigoriev I.V."/>
            <person name="Hibbett D.S."/>
            <person name="Martin F."/>
        </authorList>
    </citation>
    <scope>NUCLEOTIDE SEQUENCE [LARGE SCALE GENOMIC DNA]</scope>
    <source>
        <strain evidence="9">FD-334 SS-4</strain>
    </source>
</reference>
<proteinExistence type="inferred from homology"/>
<evidence type="ECO:0000313" key="8">
    <source>
        <dbReference type="EMBL" id="KJA26056.1"/>
    </source>
</evidence>
<dbReference type="Pfam" id="PF00067">
    <property type="entry name" value="p450"/>
    <property type="match status" value="1"/>
</dbReference>
<name>A0A0D2PBV0_HYPSF</name>
<dbReference type="InterPro" id="IPR050364">
    <property type="entry name" value="Cytochrome_P450_fung"/>
</dbReference>
<dbReference type="Proteomes" id="UP000054270">
    <property type="component" value="Unassembled WGS sequence"/>
</dbReference>
<dbReference type="STRING" id="945553.A0A0D2PBV0"/>
<keyword evidence="6" id="KW-0408">Iron</keyword>
<evidence type="ECO:0000256" key="3">
    <source>
        <dbReference type="ARBA" id="ARBA00022617"/>
    </source>
</evidence>
<evidence type="ECO:0000256" key="6">
    <source>
        <dbReference type="ARBA" id="ARBA00023004"/>
    </source>
</evidence>
<feature type="non-terminal residue" evidence="8">
    <location>
        <position position="1"/>
    </location>
</feature>
<accession>A0A0D2PBV0</accession>
<dbReference type="EMBL" id="KN817529">
    <property type="protein sequence ID" value="KJA26056.1"/>
    <property type="molecule type" value="Genomic_DNA"/>
</dbReference>
<keyword evidence="9" id="KW-1185">Reference proteome</keyword>
<evidence type="ECO:0000256" key="4">
    <source>
        <dbReference type="ARBA" id="ARBA00022723"/>
    </source>
</evidence>
<organism evidence="8 9">
    <name type="scientific">Hypholoma sublateritium (strain FD-334 SS-4)</name>
    <dbReference type="NCBI Taxonomy" id="945553"/>
    <lineage>
        <taxon>Eukaryota</taxon>
        <taxon>Fungi</taxon>
        <taxon>Dikarya</taxon>
        <taxon>Basidiomycota</taxon>
        <taxon>Agaricomycotina</taxon>
        <taxon>Agaricomycetes</taxon>
        <taxon>Agaricomycetidae</taxon>
        <taxon>Agaricales</taxon>
        <taxon>Agaricineae</taxon>
        <taxon>Strophariaceae</taxon>
        <taxon>Hypholoma</taxon>
    </lineage>
</organism>
<dbReference type="OrthoDB" id="1055148at2759"/>
<keyword evidence="5" id="KW-0560">Oxidoreductase</keyword>
<dbReference type="OMA" id="WITYSKW"/>
<dbReference type="GO" id="GO:0020037">
    <property type="term" value="F:heme binding"/>
    <property type="evidence" value="ECO:0007669"/>
    <property type="project" value="InterPro"/>
</dbReference>
<dbReference type="GO" id="GO:0016705">
    <property type="term" value="F:oxidoreductase activity, acting on paired donors, with incorporation or reduction of molecular oxygen"/>
    <property type="evidence" value="ECO:0007669"/>
    <property type="project" value="InterPro"/>
</dbReference>
<sequence>PPGPKGYPLIGNLYDIPTNFPWLTYQDWKRKYGGISSFTVFGKTTIVLNSLTAATELLDKRSSNFSGRPRLVS</sequence>
<keyword evidence="4" id="KW-0479">Metal-binding</keyword>
<feature type="non-terminal residue" evidence="8">
    <location>
        <position position="73"/>
    </location>
</feature>
<evidence type="ECO:0000256" key="1">
    <source>
        <dbReference type="ARBA" id="ARBA00001971"/>
    </source>
</evidence>
<dbReference type="AlphaFoldDB" id="A0A0D2PBV0"/>
<dbReference type="GO" id="GO:0004497">
    <property type="term" value="F:monooxygenase activity"/>
    <property type="evidence" value="ECO:0007669"/>
    <property type="project" value="UniProtKB-KW"/>
</dbReference>
<keyword evidence="7" id="KW-0503">Monooxygenase</keyword>
<dbReference type="InterPro" id="IPR001128">
    <property type="entry name" value="Cyt_P450"/>
</dbReference>
<dbReference type="GO" id="GO:0005506">
    <property type="term" value="F:iron ion binding"/>
    <property type="evidence" value="ECO:0007669"/>
    <property type="project" value="InterPro"/>
</dbReference>
<keyword evidence="3" id="KW-0349">Heme</keyword>
<gene>
    <name evidence="8" type="ORF">HYPSUDRAFT_93387</name>
</gene>
<dbReference type="PANTHER" id="PTHR46300">
    <property type="entry name" value="P450, PUTATIVE (EUROFUNG)-RELATED-RELATED"/>
    <property type="match status" value="1"/>
</dbReference>
<evidence type="ECO:0000256" key="5">
    <source>
        <dbReference type="ARBA" id="ARBA00023002"/>
    </source>
</evidence>
<dbReference type="Gene3D" id="1.10.630.10">
    <property type="entry name" value="Cytochrome P450"/>
    <property type="match status" value="1"/>
</dbReference>
<evidence type="ECO:0008006" key="10">
    <source>
        <dbReference type="Google" id="ProtNLM"/>
    </source>
</evidence>
<evidence type="ECO:0000256" key="2">
    <source>
        <dbReference type="ARBA" id="ARBA00010617"/>
    </source>
</evidence>
<evidence type="ECO:0000256" key="7">
    <source>
        <dbReference type="ARBA" id="ARBA00023033"/>
    </source>
</evidence>
<comment type="cofactor">
    <cofactor evidence="1">
        <name>heme</name>
        <dbReference type="ChEBI" id="CHEBI:30413"/>
    </cofactor>
</comment>
<protein>
    <recommendedName>
        <fullName evidence="10">Cytochrome P450</fullName>
    </recommendedName>
</protein>
<dbReference type="InterPro" id="IPR036396">
    <property type="entry name" value="Cyt_P450_sf"/>
</dbReference>